<evidence type="ECO:0000256" key="5">
    <source>
        <dbReference type="ARBA" id="ARBA00022525"/>
    </source>
</evidence>
<dbReference type="EC" id="1.11.1.9" evidence="4"/>
<dbReference type="AlphaFoldDB" id="A0AAN9A7N2"/>
<evidence type="ECO:0000313" key="9">
    <source>
        <dbReference type="EMBL" id="KAK7072892.1"/>
    </source>
</evidence>
<comment type="caution">
    <text evidence="9">The sequence shown here is derived from an EMBL/GenBank/DDBJ whole genome shotgun (WGS) entry which is preliminary data.</text>
</comment>
<reference evidence="9 10" key="1">
    <citation type="submission" date="2023-11" db="EMBL/GenBank/DDBJ databases">
        <title>Halocaridina rubra genome assembly.</title>
        <authorList>
            <person name="Smith C."/>
        </authorList>
    </citation>
    <scope>NUCLEOTIDE SEQUENCE [LARGE SCALE GENOMIC DNA]</scope>
    <source>
        <strain evidence="9">EP-1</strain>
        <tissue evidence="9">Whole</tissue>
    </source>
</reference>
<comment type="catalytic activity">
    <reaction evidence="1">
        <text>2 glutathione + H2O2 = glutathione disulfide + 2 H2O</text>
        <dbReference type="Rhea" id="RHEA:16833"/>
        <dbReference type="ChEBI" id="CHEBI:15377"/>
        <dbReference type="ChEBI" id="CHEBI:16240"/>
        <dbReference type="ChEBI" id="CHEBI:57925"/>
        <dbReference type="ChEBI" id="CHEBI:58297"/>
        <dbReference type="EC" id="1.11.1.9"/>
    </reaction>
</comment>
<dbReference type="GO" id="GO:0004602">
    <property type="term" value="F:glutathione peroxidase activity"/>
    <property type="evidence" value="ECO:0007669"/>
    <property type="project" value="UniProtKB-EC"/>
</dbReference>
<evidence type="ECO:0000313" key="10">
    <source>
        <dbReference type="Proteomes" id="UP001381693"/>
    </source>
</evidence>
<keyword evidence="6 9" id="KW-0575">Peroxidase</keyword>
<proteinExistence type="inferred from homology"/>
<keyword evidence="8 9" id="KW-0560">Oxidoreductase</keyword>
<dbReference type="GO" id="GO:0006979">
    <property type="term" value="P:response to oxidative stress"/>
    <property type="evidence" value="ECO:0007669"/>
    <property type="project" value="InterPro"/>
</dbReference>
<dbReference type="GO" id="GO:0005576">
    <property type="term" value="C:extracellular region"/>
    <property type="evidence" value="ECO:0007669"/>
    <property type="project" value="UniProtKB-SubCell"/>
</dbReference>
<dbReference type="EMBL" id="JAXCGZ010013310">
    <property type="protein sequence ID" value="KAK7072892.1"/>
    <property type="molecule type" value="Genomic_DNA"/>
</dbReference>
<evidence type="ECO:0000256" key="3">
    <source>
        <dbReference type="ARBA" id="ARBA00006926"/>
    </source>
</evidence>
<dbReference type="Pfam" id="PF00255">
    <property type="entry name" value="GSHPx"/>
    <property type="match status" value="1"/>
</dbReference>
<dbReference type="PANTHER" id="PTHR11592">
    <property type="entry name" value="GLUTATHIONE PEROXIDASE"/>
    <property type="match status" value="1"/>
</dbReference>
<dbReference type="PROSITE" id="PS51355">
    <property type="entry name" value="GLUTATHIONE_PEROXID_3"/>
    <property type="match status" value="1"/>
</dbReference>
<comment type="similarity">
    <text evidence="3">Belongs to the glutathione peroxidase family.</text>
</comment>
<evidence type="ECO:0000256" key="7">
    <source>
        <dbReference type="ARBA" id="ARBA00022729"/>
    </source>
</evidence>
<evidence type="ECO:0000256" key="6">
    <source>
        <dbReference type="ARBA" id="ARBA00022559"/>
    </source>
</evidence>
<evidence type="ECO:0000256" key="4">
    <source>
        <dbReference type="ARBA" id="ARBA00012310"/>
    </source>
</evidence>
<organism evidence="9 10">
    <name type="scientific">Halocaridina rubra</name>
    <name type="common">Hawaiian red shrimp</name>
    <dbReference type="NCBI Taxonomy" id="373956"/>
    <lineage>
        <taxon>Eukaryota</taxon>
        <taxon>Metazoa</taxon>
        <taxon>Ecdysozoa</taxon>
        <taxon>Arthropoda</taxon>
        <taxon>Crustacea</taxon>
        <taxon>Multicrustacea</taxon>
        <taxon>Malacostraca</taxon>
        <taxon>Eumalacostraca</taxon>
        <taxon>Eucarida</taxon>
        <taxon>Decapoda</taxon>
        <taxon>Pleocyemata</taxon>
        <taxon>Caridea</taxon>
        <taxon>Atyoidea</taxon>
        <taxon>Atyidae</taxon>
        <taxon>Halocaridina</taxon>
    </lineage>
</organism>
<dbReference type="Gene3D" id="3.40.30.10">
    <property type="entry name" value="Glutaredoxin"/>
    <property type="match status" value="1"/>
</dbReference>
<dbReference type="InterPro" id="IPR036249">
    <property type="entry name" value="Thioredoxin-like_sf"/>
</dbReference>
<evidence type="ECO:0000256" key="2">
    <source>
        <dbReference type="ARBA" id="ARBA00004613"/>
    </source>
</evidence>
<name>A0AAN9A7N2_HALRR</name>
<accession>A0AAN9A7N2</accession>
<dbReference type="InterPro" id="IPR000889">
    <property type="entry name" value="Glutathione_peroxidase"/>
</dbReference>
<evidence type="ECO:0000256" key="1">
    <source>
        <dbReference type="ARBA" id="ARBA00000217"/>
    </source>
</evidence>
<gene>
    <name evidence="9" type="primary">GPX3_2</name>
    <name evidence="9" type="ORF">SK128_020144</name>
</gene>
<dbReference type="Proteomes" id="UP001381693">
    <property type="component" value="Unassembled WGS sequence"/>
</dbReference>
<sequence length="109" mass="12708">MQEPGVDGEILDSIRYVRPGGGFYPKITLFEKTEVNGDGENEIYKFLKKGCDYTDSEYESRLFYSPLRVGDIHWNFEKFLIDKRGKPFARYHPEVTDAEDLYADIDDLL</sequence>
<evidence type="ECO:0000256" key="8">
    <source>
        <dbReference type="ARBA" id="ARBA00023002"/>
    </source>
</evidence>
<protein>
    <recommendedName>
        <fullName evidence="4">glutathione peroxidase</fullName>
        <ecNumber evidence="4">1.11.1.9</ecNumber>
    </recommendedName>
</protein>
<dbReference type="PANTHER" id="PTHR11592:SF88">
    <property type="entry name" value="GLUTATHIONE PEROXIDASE-RELATED"/>
    <property type="match status" value="1"/>
</dbReference>
<keyword evidence="5" id="KW-0964">Secreted</keyword>
<comment type="subcellular location">
    <subcellularLocation>
        <location evidence="2">Secreted</location>
    </subcellularLocation>
</comment>
<dbReference type="SUPFAM" id="SSF52833">
    <property type="entry name" value="Thioredoxin-like"/>
    <property type="match status" value="1"/>
</dbReference>
<keyword evidence="10" id="KW-1185">Reference proteome</keyword>
<keyword evidence="7" id="KW-0732">Signal</keyword>